<dbReference type="InterPro" id="IPR002500">
    <property type="entry name" value="PAPS_reduct_dom"/>
</dbReference>
<dbReference type="InterPro" id="IPR014729">
    <property type="entry name" value="Rossmann-like_a/b/a_fold"/>
</dbReference>
<dbReference type="SUPFAM" id="SSF52402">
    <property type="entry name" value="Adenine nucleotide alpha hydrolases-like"/>
    <property type="match status" value="1"/>
</dbReference>
<organism evidence="6 7">
    <name type="scientific">Phytoactinopolyspora mesophila</name>
    <dbReference type="NCBI Taxonomy" id="2650750"/>
    <lineage>
        <taxon>Bacteria</taxon>
        <taxon>Bacillati</taxon>
        <taxon>Actinomycetota</taxon>
        <taxon>Actinomycetes</taxon>
        <taxon>Jiangellales</taxon>
        <taxon>Jiangellaceae</taxon>
        <taxon>Phytoactinopolyspora</taxon>
    </lineage>
</organism>
<comment type="caution">
    <text evidence="6">The sequence shown here is derived from an EMBL/GenBank/DDBJ whole genome shotgun (WGS) entry which is preliminary data.</text>
</comment>
<feature type="binding site" evidence="4">
    <location>
        <position position="118"/>
    </location>
    <ligand>
        <name>[4Fe-4S] cluster</name>
        <dbReference type="ChEBI" id="CHEBI:49883"/>
    </ligand>
</feature>
<comment type="subcellular location">
    <subcellularLocation>
        <location evidence="4">Cytoplasm</location>
    </subcellularLocation>
</comment>
<dbReference type="NCBIfam" id="TIGR00434">
    <property type="entry name" value="cysH"/>
    <property type="match status" value="1"/>
</dbReference>
<dbReference type="PANTHER" id="PTHR46509:SF1">
    <property type="entry name" value="PHOSPHOADENOSINE PHOSPHOSULFATE REDUCTASE"/>
    <property type="match status" value="1"/>
</dbReference>
<sequence length="232" mass="25788">MSHMTNAELQDIAESARTQLESADATEIVKWAHETFGTRLVITASMADGVLCHLVSQIAPGLRVVFLDTGYHFAETIGTRDAIAAEYRIVVDSVHHPLSVADHEASHGSLYETNPDLCCFMRKVLPLDLALRPYQAWASGVRRSESATRAQTPVIDWDSRRHMVKINPLAYWTDDQVNSYIKEHGIIENPLRQLGYTSIGCAPCTQPIQEGADIRSGRWAGHSKTECGLHEH</sequence>
<reference evidence="6 7" key="1">
    <citation type="submission" date="2019-11" db="EMBL/GenBank/DDBJ databases">
        <authorList>
            <person name="Li X.-J."/>
            <person name="Feng X.-M."/>
        </authorList>
    </citation>
    <scope>NUCLEOTIDE SEQUENCE [LARGE SCALE GENOMIC DNA]</scope>
    <source>
        <strain evidence="6 7">XMNu-373</strain>
    </source>
</reference>
<dbReference type="GO" id="GO:0004604">
    <property type="term" value="F:phosphoadenylyl-sulfate reductase (thioredoxin) activity"/>
    <property type="evidence" value="ECO:0007669"/>
    <property type="project" value="UniProtKB-UniRule"/>
</dbReference>
<dbReference type="GO" id="GO:0070814">
    <property type="term" value="P:hydrogen sulfide biosynthetic process"/>
    <property type="evidence" value="ECO:0007669"/>
    <property type="project" value="UniProtKB-UniRule"/>
</dbReference>
<feature type="binding site" evidence="4">
    <location>
        <position position="119"/>
    </location>
    <ligand>
        <name>[4Fe-4S] cluster</name>
        <dbReference type="ChEBI" id="CHEBI:49883"/>
    </ligand>
</feature>
<keyword evidence="4" id="KW-0479">Metal-binding</keyword>
<comment type="similarity">
    <text evidence="1 4">Belongs to the PAPS reductase family. CysH subfamily.</text>
</comment>
<evidence type="ECO:0000313" key="7">
    <source>
        <dbReference type="Proteomes" id="UP000460435"/>
    </source>
</evidence>
<dbReference type="NCBIfam" id="NF002537">
    <property type="entry name" value="PRK02090.1"/>
    <property type="match status" value="1"/>
</dbReference>
<dbReference type="PANTHER" id="PTHR46509">
    <property type="entry name" value="PHOSPHOADENOSINE PHOSPHOSULFATE REDUCTASE"/>
    <property type="match status" value="1"/>
</dbReference>
<gene>
    <name evidence="4" type="primary">cysH</name>
    <name evidence="6" type="ORF">F7O44_28905</name>
</gene>
<comment type="pathway">
    <text evidence="3 4">Sulfur metabolism; hydrogen sulfide biosynthesis; sulfite from sulfate.</text>
</comment>
<dbReference type="GO" id="GO:0051539">
    <property type="term" value="F:4 iron, 4 sulfur cluster binding"/>
    <property type="evidence" value="ECO:0007669"/>
    <property type="project" value="UniProtKB-UniRule"/>
</dbReference>
<evidence type="ECO:0000256" key="3">
    <source>
        <dbReference type="ARBA" id="ARBA00024327"/>
    </source>
</evidence>
<dbReference type="AlphaFoldDB" id="A0A7K3MCP7"/>
<dbReference type="Pfam" id="PF01507">
    <property type="entry name" value="PAPS_reduct"/>
    <property type="match status" value="1"/>
</dbReference>
<dbReference type="CDD" id="cd23945">
    <property type="entry name" value="PAPS_reductase"/>
    <property type="match status" value="1"/>
</dbReference>
<feature type="binding site" evidence="4">
    <location>
        <position position="204"/>
    </location>
    <ligand>
        <name>[4Fe-4S] cluster</name>
        <dbReference type="ChEBI" id="CHEBI:49883"/>
    </ligand>
</feature>
<comment type="catalytic activity">
    <reaction evidence="4">
        <text>[thioredoxin]-disulfide + sulfite + AMP + 2 H(+) = adenosine 5'-phosphosulfate + [thioredoxin]-dithiol</text>
        <dbReference type="Rhea" id="RHEA:21976"/>
        <dbReference type="Rhea" id="RHEA-COMP:10698"/>
        <dbReference type="Rhea" id="RHEA-COMP:10700"/>
        <dbReference type="ChEBI" id="CHEBI:15378"/>
        <dbReference type="ChEBI" id="CHEBI:17359"/>
        <dbReference type="ChEBI" id="CHEBI:29950"/>
        <dbReference type="ChEBI" id="CHEBI:50058"/>
        <dbReference type="ChEBI" id="CHEBI:58243"/>
        <dbReference type="ChEBI" id="CHEBI:456215"/>
        <dbReference type="EC" id="1.8.4.10"/>
    </reaction>
</comment>
<dbReference type="GO" id="GO:0019379">
    <property type="term" value="P:sulfate assimilation, phosphoadenylyl sulfate reduction by phosphoadenylyl-sulfate reductase (thioredoxin)"/>
    <property type="evidence" value="ECO:0007669"/>
    <property type="project" value="UniProtKB-UniRule"/>
</dbReference>
<keyword evidence="7" id="KW-1185">Reference proteome</keyword>
<dbReference type="RefSeq" id="WP_162453816.1">
    <property type="nucleotide sequence ID" value="NZ_WLZY01000019.1"/>
</dbReference>
<accession>A0A7K3MCP7</accession>
<proteinExistence type="inferred from homology"/>
<dbReference type="EMBL" id="WLZY01000019">
    <property type="protein sequence ID" value="NDL61095.1"/>
    <property type="molecule type" value="Genomic_DNA"/>
</dbReference>
<evidence type="ECO:0000256" key="4">
    <source>
        <dbReference type="HAMAP-Rule" id="MF_00063"/>
    </source>
</evidence>
<evidence type="ECO:0000313" key="6">
    <source>
        <dbReference type="EMBL" id="NDL61095.1"/>
    </source>
</evidence>
<evidence type="ECO:0000259" key="5">
    <source>
        <dbReference type="Pfam" id="PF01507"/>
    </source>
</evidence>
<dbReference type="EC" id="1.8.4.10" evidence="4"/>
<protein>
    <recommendedName>
        <fullName evidence="4">Adenosine 5'-phosphosulfate reductase</fullName>
        <shortName evidence="4">APS reductase</shortName>
        <ecNumber evidence="4">1.8.4.10</ecNumber>
    </recommendedName>
    <alternativeName>
        <fullName evidence="4">5'-adenylylsulfate reductase</fullName>
    </alternativeName>
    <alternativeName>
        <fullName evidence="4">Thioredoxin-dependent 5'-adenylylsulfate reductase</fullName>
    </alternativeName>
</protein>
<dbReference type="GO" id="GO:0046872">
    <property type="term" value="F:metal ion binding"/>
    <property type="evidence" value="ECO:0007669"/>
    <property type="project" value="UniProtKB-KW"/>
</dbReference>
<feature type="domain" description="Phosphoadenosine phosphosulphate reductase" evidence="5">
    <location>
        <begin position="46"/>
        <end position="207"/>
    </location>
</feature>
<comment type="cofactor">
    <cofactor evidence="4">
        <name>[4Fe-4S] cluster</name>
        <dbReference type="ChEBI" id="CHEBI:49883"/>
    </cofactor>
    <text evidence="4">Binds 1 [4Fe-4S] cluster per subunit.</text>
</comment>
<name>A0A7K3MCP7_9ACTN</name>
<dbReference type="Gene3D" id="3.40.50.620">
    <property type="entry name" value="HUPs"/>
    <property type="match status" value="1"/>
</dbReference>
<dbReference type="HAMAP" id="MF_00063">
    <property type="entry name" value="CysH"/>
    <property type="match status" value="1"/>
</dbReference>
<comment type="function">
    <text evidence="4">Catalyzes the formation of sulfite from adenosine 5'-phosphosulfate (APS) using thioredoxin as an electron donor.</text>
</comment>
<dbReference type="PIRSF" id="PIRSF000857">
    <property type="entry name" value="PAPS_reductase"/>
    <property type="match status" value="1"/>
</dbReference>
<keyword evidence="4" id="KW-0408">Iron</keyword>
<feature type="binding site" evidence="4">
    <location>
        <position position="201"/>
    </location>
    <ligand>
        <name>[4Fe-4S] cluster</name>
        <dbReference type="ChEBI" id="CHEBI:49883"/>
    </ligand>
</feature>
<dbReference type="GO" id="GO:0005737">
    <property type="term" value="C:cytoplasm"/>
    <property type="evidence" value="ECO:0007669"/>
    <property type="project" value="UniProtKB-SubCell"/>
</dbReference>
<evidence type="ECO:0000256" key="1">
    <source>
        <dbReference type="ARBA" id="ARBA00009732"/>
    </source>
</evidence>
<keyword evidence="4" id="KW-0963">Cytoplasm</keyword>
<feature type="active site" description="Nucleophile; cysteine thiosulfonate intermediate" evidence="4">
    <location>
        <position position="227"/>
    </location>
</feature>
<dbReference type="GO" id="GO:0043866">
    <property type="term" value="F:adenylyl-sulfate reductase (thioredoxin) activity"/>
    <property type="evidence" value="ECO:0007669"/>
    <property type="project" value="UniProtKB-EC"/>
</dbReference>
<dbReference type="InterPro" id="IPR004511">
    <property type="entry name" value="PAPS/APS_Rdtase"/>
</dbReference>
<keyword evidence="4" id="KW-0411">Iron-sulfur</keyword>
<evidence type="ECO:0000256" key="2">
    <source>
        <dbReference type="ARBA" id="ARBA00023002"/>
    </source>
</evidence>
<keyword evidence="2 4" id="KW-0560">Oxidoreductase</keyword>
<dbReference type="Proteomes" id="UP000460435">
    <property type="component" value="Unassembled WGS sequence"/>
</dbReference>